<feature type="active site" evidence="5">
    <location>
        <position position="267"/>
    </location>
</feature>
<dbReference type="EC" id="5.1.3.15" evidence="4"/>
<sequence length="297" mass="33110">MAPTLSKKHLIPFELWYEDFAPGYPTIRISNDHASATIALHGAHLIDFIPRDQEPVIFTSHDALFTEGKAVRGGIPVCWPWFNAHPSDSTMPSHGFARNRFWQLVESRSTEEFTEIILQLDTQSVDIWKFDTTLTLTIKVGKSLSLELKTTNNGSTPVTIGGALHSYFYISDIQQITLTGLEKTTYLDTVVGEEKIQVGPIRFDSEVDSVYLKSDQPVEIHDPGFQRTILIEKSGSLSTVIWNPWTEKSQKLADLGDDEFHNFVCVEAANALEDVYILAPAAEHCLTTTISSIPTSA</sequence>
<keyword evidence="3 4" id="KW-0413">Isomerase</keyword>
<gene>
    <name evidence="6" type="ORF">BSZ32_10340</name>
</gene>
<dbReference type="RefSeq" id="WP_105043339.1">
    <property type="nucleotide sequence ID" value="NZ_MQWA01000001.1"/>
</dbReference>
<evidence type="ECO:0000256" key="4">
    <source>
        <dbReference type="PIRNR" id="PIRNR016020"/>
    </source>
</evidence>
<proteinExistence type="inferred from homology"/>
<evidence type="ECO:0000313" key="6">
    <source>
        <dbReference type="EMBL" id="PQJ28850.1"/>
    </source>
</evidence>
<feature type="active site" evidence="5">
    <location>
        <position position="165"/>
    </location>
</feature>
<accession>A0A2S7U2K2</accession>
<evidence type="ECO:0000256" key="5">
    <source>
        <dbReference type="PIRSR" id="PIRSR016020-1"/>
    </source>
</evidence>
<dbReference type="GO" id="GO:0030246">
    <property type="term" value="F:carbohydrate binding"/>
    <property type="evidence" value="ECO:0007669"/>
    <property type="project" value="UniProtKB-UniRule"/>
</dbReference>
<dbReference type="OrthoDB" id="9790727at2"/>
<dbReference type="GO" id="GO:0047938">
    <property type="term" value="F:glucose-6-phosphate 1-epimerase activity"/>
    <property type="evidence" value="ECO:0007669"/>
    <property type="project" value="UniProtKB-UniRule"/>
</dbReference>
<dbReference type="PANTHER" id="PTHR11122">
    <property type="entry name" value="APOSPORY-ASSOCIATED PROTEIN C-RELATED"/>
    <property type="match status" value="1"/>
</dbReference>
<organism evidence="6 7">
    <name type="scientific">Rubritalea profundi</name>
    <dbReference type="NCBI Taxonomy" id="1658618"/>
    <lineage>
        <taxon>Bacteria</taxon>
        <taxon>Pseudomonadati</taxon>
        <taxon>Verrucomicrobiota</taxon>
        <taxon>Verrucomicrobiia</taxon>
        <taxon>Verrucomicrobiales</taxon>
        <taxon>Rubritaleaceae</taxon>
        <taxon>Rubritalea</taxon>
    </lineage>
</organism>
<dbReference type="PANTHER" id="PTHR11122:SF13">
    <property type="entry name" value="GLUCOSE-6-PHOSPHATE 1-EPIMERASE"/>
    <property type="match status" value="1"/>
</dbReference>
<dbReference type="CDD" id="cd09020">
    <property type="entry name" value="D-hex-6-P-epi_like"/>
    <property type="match status" value="1"/>
</dbReference>
<reference evidence="6 7" key="1">
    <citation type="submission" date="2016-12" db="EMBL/GenBank/DDBJ databases">
        <title>Study of bacterial adaptation to deep sea.</title>
        <authorList>
            <person name="Song J."/>
            <person name="Yoshizawa S."/>
            <person name="Kogure K."/>
        </authorList>
    </citation>
    <scope>NUCLEOTIDE SEQUENCE [LARGE SCALE GENOMIC DNA]</scope>
    <source>
        <strain evidence="6 7">SAORIC-165</strain>
    </source>
</reference>
<dbReference type="SUPFAM" id="SSF74650">
    <property type="entry name" value="Galactose mutarotase-like"/>
    <property type="match status" value="1"/>
</dbReference>
<dbReference type="Gene3D" id="2.70.98.10">
    <property type="match status" value="1"/>
</dbReference>
<dbReference type="InterPro" id="IPR008183">
    <property type="entry name" value="Aldose_1/G6P_1-epimerase"/>
</dbReference>
<protein>
    <recommendedName>
        <fullName evidence="4">Putative glucose-6-phosphate 1-epimerase</fullName>
        <ecNumber evidence="4">5.1.3.15</ecNumber>
    </recommendedName>
</protein>
<comment type="catalytic activity">
    <reaction evidence="1">
        <text>alpha-D-glucose 6-phosphate = beta-D-glucose 6-phosphate</text>
        <dbReference type="Rhea" id="RHEA:16249"/>
        <dbReference type="ChEBI" id="CHEBI:58225"/>
        <dbReference type="ChEBI" id="CHEBI:58247"/>
        <dbReference type="EC" id="5.1.3.15"/>
    </reaction>
</comment>
<dbReference type="PIRSF" id="PIRSF016020">
    <property type="entry name" value="PHexose_mutarotase"/>
    <property type="match status" value="1"/>
</dbReference>
<keyword evidence="7" id="KW-1185">Reference proteome</keyword>
<dbReference type="GO" id="GO:0005975">
    <property type="term" value="P:carbohydrate metabolic process"/>
    <property type="evidence" value="ECO:0007669"/>
    <property type="project" value="InterPro"/>
</dbReference>
<comment type="similarity">
    <text evidence="2 4">Belongs to the glucose-6-phosphate 1-epimerase family.</text>
</comment>
<dbReference type="Proteomes" id="UP000239907">
    <property type="component" value="Unassembled WGS sequence"/>
</dbReference>
<dbReference type="Pfam" id="PF01263">
    <property type="entry name" value="Aldose_epim"/>
    <property type="match status" value="1"/>
</dbReference>
<dbReference type="InterPro" id="IPR025532">
    <property type="entry name" value="G6P_1-epimerase"/>
</dbReference>
<evidence type="ECO:0000313" key="7">
    <source>
        <dbReference type="Proteomes" id="UP000239907"/>
    </source>
</evidence>
<dbReference type="InterPro" id="IPR011013">
    <property type="entry name" value="Gal_mutarotase_sf_dom"/>
</dbReference>
<dbReference type="AlphaFoldDB" id="A0A2S7U2K2"/>
<evidence type="ECO:0000256" key="1">
    <source>
        <dbReference type="ARBA" id="ARBA00001096"/>
    </source>
</evidence>
<comment type="caution">
    <text evidence="6">The sequence shown here is derived from an EMBL/GenBank/DDBJ whole genome shotgun (WGS) entry which is preliminary data.</text>
</comment>
<name>A0A2S7U2K2_9BACT</name>
<dbReference type="InterPro" id="IPR014718">
    <property type="entry name" value="GH-type_carb-bd"/>
</dbReference>
<evidence type="ECO:0000256" key="2">
    <source>
        <dbReference type="ARBA" id="ARBA00005866"/>
    </source>
</evidence>
<dbReference type="EMBL" id="MQWA01000001">
    <property type="protein sequence ID" value="PQJ28850.1"/>
    <property type="molecule type" value="Genomic_DNA"/>
</dbReference>
<evidence type="ECO:0000256" key="3">
    <source>
        <dbReference type="ARBA" id="ARBA00023235"/>
    </source>
</evidence>